<dbReference type="SMART" id="SM00355">
    <property type="entry name" value="ZnF_C2H2"/>
    <property type="match status" value="3"/>
</dbReference>
<dbReference type="Gene3D" id="3.30.160.60">
    <property type="entry name" value="Classic Zinc Finger"/>
    <property type="match status" value="3"/>
</dbReference>
<evidence type="ECO:0000259" key="12">
    <source>
        <dbReference type="PROSITE" id="PS50157"/>
    </source>
</evidence>
<dbReference type="GO" id="GO:0005634">
    <property type="term" value="C:nucleus"/>
    <property type="evidence" value="ECO:0007669"/>
    <property type="project" value="UniProtKB-SubCell"/>
</dbReference>
<dbReference type="FunFam" id="3.30.160.60:FF:000322">
    <property type="entry name" value="GDNF-inducible zinc finger protein 1"/>
    <property type="match status" value="1"/>
</dbReference>
<dbReference type="STRING" id="161767.ENSAPEP00000016280"/>
<dbReference type="Pfam" id="PF00096">
    <property type="entry name" value="zf-C2H2"/>
    <property type="match status" value="2"/>
</dbReference>
<evidence type="ECO:0000313" key="13">
    <source>
        <dbReference type="Ensembl" id="ENSAPEP00000016280.1"/>
    </source>
</evidence>
<dbReference type="InterPro" id="IPR013087">
    <property type="entry name" value="Znf_C2H2_type"/>
</dbReference>
<feature type="region of interest" description="Disordered" evidence="11">
    <location>
        <begin position="33"/>
        <end position="66"/>
    </location>
</feature>
<dbReference type="FunFam" id="3.30.160.60:FF:000110">
    <property type="entry name" value="Zinc finger protein-like"/>
    <property type="match status" value="1"/>
</dbReference>
<evidence type="ECO:0000313" key="14">
    <source>
        <dbReference type="Proteomes" id="UP000265080"/>
    </source>
</evidence>
<dbReference type="PANTHER" id="PTHR16515:SF49">
    <property type="entry name" value="GASTRULA ZINC FINGER PROTEIN XLCGF49.1-LIKE-RELATED"/>
    <property type="match status" value="1"/>
</dbReference>
<accession>A0A3P8SVD9</accession>
<dbReference type="PROSITE" id="PS50157">
    <property type="entry name" value="ZINC_FINGER_C2H2_2"/>
    <property type="match status" value="3"/>
</dbReference>
<keyword evidence="5" id="KW-0862">Zinc</keyword>
<dbReference type="InterPro" id="IPR036236">
    <property type="entry name" value="Znf_C2H2_sf"/>
</dbReference>
<keyword evidence="6" id="KW-0805">Transcription regulation</keyword>
<evidence type="ECO:0000256" key="4">
    <source>
        <dbReference type="ARBA" id="ARBA00022771"/>
    </source>
</evidence>
<dbReference type="FunFam" id="3.30.160.60:FF:000646">
    <property type="entry name" value="Myeloid zinc finger 1"/>
    <property type="match status" value="1"/>
</dbReference>
<dbReference type="GO" id="GO:0008270">
    <property type="term" value="F:zinc ion binding"/>
    <property type="evidence" value="ECO:0007669"/>
    <property type="project" value="UniProtKB-KW"/>
</dbReference>
<dbReference type="GO" id="GO:0003677">
    <property type="term" value="F:DNA binding"/>
    <property type="evidence" value="ECO:0007669"/>
    <property type="project" value="UniProtKB-KW"/>
</dbReference>
<proteinExistence type="predicted"/>
<keyword evidence="7" id="KW-0238">DNA-binding</keyword>
<reference evidence="13" key="3">
    <citation type="submission" date="2025-09" db="UniProtKB">
        <authorList>
            <consortium name="Ensembl"/>
        </authorList>
    </citation>
    <scope>IDENTIFICATION</scope>
</reference>
<evidence type="ECO:0000256" key="2">
    <source>
        <dbReference type="ARBA" id="ARBA00022723"/>
    </source>
</evidence>
<evidence type="ECO:0000256" key="11">
    <source>
        <dbReference type="SAM" id="MobiDB-lite"/>
    </source>
</evidence>
<evidence type="ECO:0000256" key="6">
    <source>
        <dbReference type="ARBA" id="ARBA00023015"/>
    </source>
</evidence>
<evidence type="ECO:0000256" key="3">
    <source>
        <dbReference type="ARBA" id="ARBA00022737"/>
    </source>
</evidence>
<evidence type="ECO:0000256" key="9">
    <source>
        <dbReference type="ARBA" id="ARBA00023242"/>
    </source>
</evidence>
<dbReference type="SUPFAM" id="SSF57667">
    <property type="entry name" value="beta-beta-alpha zinc fingers"/>
    <property type="match status" value="2"/>
</dbReference>
<feature type="region of interest" description="Disordered" evidence="11">
    <location>
        <begin position="174"/>
        <end position="242"/>
    </location>
</feature>
<dbReference type="Ensembl" id="ENSAPET00000016721.1">
    <property type="protein sequence ID" value="ENSAPEP00000016280.1"/>
    <property type="gene ID" value="ENSAPEG00000011620.1"/>
</dbReference>
<evidence type="ECO:0000256" key="7">
    <source>
        <dbReference type="ARBA" id="ARBA00023125"/>
    </source>
</evidence>
<dbReference type="AlphaFoldDB" id="A0A3P8SVD9"/>
<dbReference type="PANTHER" id="PTHR16515">
    <property type="entry name" value="PR DOMAIN ZINC FINGER PROTEIN"/>
    <property type="match status" value="1"/>
</dbReference>
<feature type="domain" description="C2H2-type" evidence="12">
    <location>
        <begin position="247"/>
        <end position="274"/>
    </location>
</feature>
<evidence type="ECO:0000256" key="10">
    <source>
        <dbReference type="PROSITE-ProRule" id="PRU00042"/>
    </source>
</evidence>
<evidence type="ECO:0000256" key="5">
    <source>
        <dbReference type="ARBA" id="ARBA00022833"/>
    </source>
</evidence>
<keyword evidence="14" id="KW-1185">Reference proteome</keyword>
<dbReference type="GeneTree" id="ENSGT01150000286958"/>
<feature type="region of interest" description="Disordered" evidence="11">
    <location>
        <begin position="91"/>
        <end position="139"/>
    </location>
</feature>
<name>A0A3P8SVD9_AMPPE</name>
<feature type="domain" description="C2H2-type" evidence="12">
    <location>
        <begin position="150"/>
        <end position="177"/>
    </location>
</feature>
<keyword evidence="8" id="KW-0804">Transcription</keyword>
<organism evidence="13 14">
    <name type="scientific">Amphiprion percula</name>
    <name type="common">Orange clownfish</name>
    <name type="synonym">Lutjanus percula</name>
    <dbReference type="NCBI Taxonomy" id="161767"/>
    <lineage>
        <taxon>Eukaryota</taxon>
        <taxon>Metazoa</taxon>
        <taxon>Chordata</taxon>
        <taxon>Craniata</taxon>
        <taxon>Vertebrata</taxon>
        <taxon>Euteleostomi</taxon>
        <taxon>Actinopterygii</taxon>
        <taxon>Neopterygii</taxon>
        <taxon>Teleostei</taxon>
        <taxon>Neoteleostei</taxon>
        <taxon>Acanthomorphata</taxon>
        <taxon>Ovalentaria</taxon>
        <taxon>Pomacentridae</taxon>
        <taxon>Amphiprion</taxon>
    </lineage>
</organism>
<sequence length="484" mass="54783">MPGLQSLKAFISQRLTEAVDDILGHLDRTFREYEKETERRVQPTDFQQLLERKEDQEDQVDPELPHIKEEQEELWSSQEADITKFTFIPVKSEDDEEKPQSSQLHHSHTEENRDSVEEPDLQPEDRTSDSPQMDTSDCDWSGLNSVSGTFSCSVCGKRFRLKVNLKLHMRAHTQTTTRIRHKQDTQFGEHKCTTESSQEVQRTDGDDCGGSETTGRSDPVGHLHPGPAVSAEPQSGTLTDTTDRKPFSCLDCGKRFGTKQHLKTHMRCHIREKPFSCWVCKKAFLWSGLLKKHMRTHTHLSKTLIQTGDLKVVEVSPAQPEHLYQLPEKTAASALQRPTTSGQFPRPIMPKVPASSPLMAMPPAPAPFITPRILAPAGQAVRLVRVVLPMPVVPDANTGTEVASGRRRYRRTVAANTCRKCGQFRTADTGHSQYRGRVYCPRTEPLPKHQWLQAMRDVTEGFCLNNPTLEVKFLEKPTHWTQGV</sequence>
<feature type="compositionally biased region" description="Basic and acidic residues" evidence="11">
    <location>
        <begin position="33"/>
        <end position="42"/>
    </location>
</feature>
<evidence type="ECO:0000256" key="8">
    <source>
        <dbReference type="ARBA" id="ARBA00023163"/>
    </source>
</evidence>
<keyword evidence="3" id="KW-0677">Repeat</keyword>
<evidence type="ECO:0000256" key="1">
    <source>
        <dbReference type="ARBA" id="ARBA00004123"/>
    </source>
</evidence>
<dbReference type="GO" id="GO:0010468">
    <property type="term" value="P:regulation of gene expression"/>
    <property type="evidence" value="ECO:0007669"/>
    <property type="project" value="TreeGrafter"/>
</dbReference>
<dbReference type="InterPro" id="IPR050331">
    <property type="entry name" value="Zinc_finger"/>
</dbReference>
<dbReference type="Proteomes" id="UP000265080">
    <property type="component" value="Chromosome 17"/>
</dbReference>
<keyword evidence="9" id="KW-0539">Nucleus</keyword>
<dbReference type="PROSITE" id="PS00028">
    <property type="entry name" value="ZINC_FINGER_C2H2_1"/>
    <property type="match status" value="3"/>
</dbReference>
<feature type="compositionally biased region" description="Basic and acidic residues" evidence="11">
    <location>
        <begin position="182"/>
        <end position="193"/>
    </location>
</feature>
<keyword evidence="2" id="KW-0479">Metal-binding</keyword>
<keyword evidence="4 10" id="KW-0863">Zinc-finger</keyword>
<reference evidence="13 14" key="1">
    <citation type="submission" date="2018-03" db="EMBL/GenBank/DDBJ databases">
        <title>Finding Nemo's genes: A chromosome-scale reference assembly of the genome of the orange clownfish Amphiprion percula.</title>
        <authorList>
            <person name="Lehmann R."/>
        </authorList>
    </citation>
    <scope>NUCLEOTIDE SEQUENCE</scope>
</reference>
<comment type="subcellular location">
    <subcellularLocation>
        <location evidence="1">Nucleus</location>
    </subcellularLocation>
</comment>
<protein>
    <recommendedName>
        <fullName evidence="12">C2H2-type domain-containing protein</fullName>
    </recommendedName>
</protein>
<reference evidence="13" key="2">
    <citation type="submission" date="2025-08" db="UniProtKB">
        <authorList>
            <consortium name="Ensembl"/>
        </authorList>
    </citation>
    <scope>IDENTIFICATION</scope>
</reference>
<feature type="compositionally biased region" description="Basic and acidic residues" evidence="11">
    <location>
        <begin position="107"/>
        <end position="116"/>
    </location>
</feature>
<feature type="domain" description="C2H2-type" evidence="12">
    <location>
        <begin position="275"/>
        <end position="302"/>
    </location>
</feature>